<keyword evidence="5" id="KW-1185">Reference proteome</keyword>
<keyword evidence="2" id="KW-0378">Hydrolase</keyword>
<organism evidence="4 5">
    <name type="scientific">Promethearchaeum syntrophicum</name>
    <dbReference type="NCBI Taxonomy" id="2594042"/>
    <lineage>
        <taxon>Archaea</taxon>
        <taxon>Promethearchaeati</taxon>
        <taxon>Promethearchaeota</taxon>
        <taxon>Promethearchaeia</taxon>
        <taxon>Promethearchaeales</taxon>
        <taxon>Promethearchaeaceae</taxon>
        <taxon>Promethearchaeum</taxon>
    </lineage>
</organism>
<evidence type="ECO:0000256" key="2">
    <source>
        <dbReference type="ARBA" id="ARBA00022801"/>
    </source>
</evidence>
<dbReference type="AlphaFoldDB" id="A0A5B9D8V6"/>
<dbReference type="EMBL" id="CP042905">
    <property type="protein sequence ID" value="QEE15544.1"/>
    <property type="molecule type" value="Genomic_DNA"/>
</dbReference>
<evidence type="ECO:0000313" key="4">
    <source>
        <dbReference type="EMBL" id="QEE15544.1"/>
    </source>
</evidence>
<reference evidence="4 5" key="2">
    <citation type="journal article" date="2024" name="Int. J. Syst. Evol. Microbiol.">
        <title>Promethearchaeum syntrophicum gen. nov., sp. nov., an anaerobic, obligately syntrophic archaeon, the first isolate of the lineage 'Asgard' archaea, and proposal of the new archaeal phylum Promethearchaeota phyl. nov. and kingdom Promethearchaeati regn. nov.</title>
        <authorList>
            <person name="Imachi H."/>
            <person name="Nobu M.K."/>
            <person name="Kato S."/>
            <person name="Takaki Y."/>
            <person name="Miyazaki M."/>
            <person name="Miyata M."/>
            <person name="Ogawara M."/>
            <person name="Saito Y."/>
            <person name="Sakai S."/>
            <person name="Tahara Y.O."/>
            <person name="Takano Y."/>
            <person name="Tasumi E."/>
            <person name="Uematsu K."/>
            <person name="Yoshimura T."/>
            <person name="Itoh T."/>
            <person name="Ohkuma M."/>
            <person name="Takai K."/>
        </authorList>
    </citation>
    <scope>NUCLEOTIDE SEQUENCE [LARGE SCALE GENOMIC DNA]</scope>
    <source>
        <strain evidence="4 5">MK-D1</strain>
    </source>
</reference>
<dbReference type="GO" id="GO:0008270">
    <property type="term" value="F:zinc ion binding"/>
    <property type="evidence" value="ECO:0007669"/>
    <property type="project" value="InterPro"/>
</dbReference>
<dbReference type="SMART" id="SM00910">
    <property type="entry name" value="HIRAN"/>
    <property type="match status" value="1"/>
</dbReference>
<reference evidence="4 5" key="1">
    <citation type="journal article" date="2020" name="Nature">
        <title>Isolation of an archaeon at the prokaryote-eukaryote interface.</title>
        <authorList>
            <person name="Imachi H."/>
            <person name="Nobu M.K."/>
            <person name="Nakahara N."/>
            <person name="Morono Y."/>
            <person name="Ogawara M."/>
            <person name="Takaki Y."/>
            <person name="Takano Y."/>
            <person name="Uematsu K."/>
            <person name="Ikuta T."/>
            <person name="Ito M."/>
            <person name="Matsui Y."/>
            <person name="Miyazaki M."/>
            <person name="Murata K."/>
            <person name="Saito Y."/>
            <person name="Sakai S."/>
            <person name="Song C."/>
            <person name="Tasumi E."/>
            <person name="Yamanaka Y."/>
            <person name="Yamaguchi T."/>
            <person name="Kamagata Y."/>
            <person name="Tamaki H."/>
            <person name="Takai K."/>
        </authorList>
    </citation>
    <scope>NUCLEOTIDE SEQUENCE [LARGE SCALE GENOMIC DNA]</scope>
    <source>
        <strain evidence="4 5">MK-D1</strain>
    </source>
</reference>
<dbReference type="KEGG" id="psyt:DSAG12_01370"/>
<dbReference type="Proteomes" id="UP000321408">
    <property type="component" value="Chromosome"/>
</dbReference>
<name>A0A5B9D8V6_9ARCH</name>
<proteinExistence type="predicted"/>
<dbReference type="Gene3D" id="3.30.70.2330">
    <property type="match status" value="1"/>
</dbReference>
<dbReference type="RefSeq" id="WP_147662449.1">
    <property type="nucleotide sequence ID" value="NZ_CP042905.2"/>
</dbReference>
<keyword evidence="1" id="KW-0479">Metal-binding</keyword>
<dbReference type="GeneID" id="41329363"/>
<sequence>MNELQQYNNLLANFVNPRFNNKAGILSEILPLFKRLLNNSEIGYYCSECHENHFSGKKYQNHKQYLEISPIFPKIPSQSPDTIYYQQIVGIYYTKNGHILKRLPQGTIFTLKPEPYNQYDSHAVSVWFEKSRIGYLPRHTNTVIFNALSSEKVTCMFGRYRPSFSSRGGSYWDRDRHSPFSPERADITIHIFNPQKLNEILEDYIRLIAVSNNLPDFQDKIAEGLYVLGYRTIKILENQRHTTNLKNILSKLYYKFKITIKDSEFSIIL</sequence>
<dbReference type="GO" id="GO:0003676">
    <property type="term" value="F:nucleic acid binding"/>
    <property type="evidence" value="ECO:0007669"/>
    <property type="project" value="InterPro"/>
</dbReference>
<dbReference type="InterPro" id="IPR014905">
    <property type="entry name" value="HIRAN"/>
</dbReference>
<dbReference type="Pfam" id="PF08797">
    <property type="entry name" value="HIRAN"/>
    <property type="match status" value="1"/>
</dbReference>
<gene>
    <name evidence="4" type="ORF">DSAG12_01370</name>
</gene>
<protein>
    <submittedName>
        <fullName evidence="4">HIRAN domain-containing protein</fullName>
    </submittedName>
</protein>
<evidence type="ECO:0000256" key="1">
    <source>
        <dbReference type="ARBA" id="ARBA00022723"/>
    </source>
</evidence>
<feature type="domain" description="HIRAN" evidence="3">
    <location>
        <begin position="83"/>
        <end position="183"/>
    </location>
</feature>
<evidence type="ECO:0000259" key="3">
    <source>
        <dbReference type="SMART" id="SM00910"/>
    </source>
</evidence>
<evidence type="ECO:0000313" key="5">
    <source>
        <dbReference type="Proteomes" id="UP000321408"/>
    </source>
</evidence>
<accession>A0A5B9D8V6</accession>
<dbReference type="GO" id="GO:0016818">
    <property type="term" value="F:hydrolase activity, acting on acid anhydrides, in phosphorus-containing anhydrides"/>
    <property type="evidence" value="ECO:0007669"/>
    <property type="project" value="InterPro"/>
</dbReference>